<dbReference type="RefSeq" id="WP_132430525.1">
    <property type="nucleotide sequence ID" value="NZ_SMFZ01000002.1"/>
</dbReference>
<evidence type="ECO:0000256" key="1">
    <source>
        <dbReference type="SAM" id="MobiDB-lite"/>
    </source>
</evidence>
<proteinExistence type="predicted"/>
<comment type="caution">
    <text evidence="2">The sequence shown here is derived from an EMBL/GenBank/DDBJ whole genome shotgun (WGS) entry which is preliminary data.</text>
</comment>
<evidence type="ECO:0000313" key="2">
    <source>
        <dbReference type="EMBL" id="TCK21825.1"/>
    </source>
</evidence>
<dbReference type="AlphaFoldDB" id="A0A4R1HMN4"/>
<evidence type="ECO:0008006" key="4">
    <source>
        <dbReference type="Google" id="ProtNLM"/>
    </source>
</evidence>
<keyword evidence="3" id="KW-1185">Reference proteome</keyword>
<protein>
    <recommendedName>
        <fullName evidence="4">Pyridoxamine 5'-phosphate oxidase</fullName>
    </recommendedName>
</protein>
<dbReference type="OrthoDB" id="3681789at2"/>
<gene>
    <name evidence="2" type="ORF">EV378_5817</name>
</gene>
<dbReference type="Proteomes" id="UP000295560">
    <property type="component" value="Unassembled WGS sequence"/>
</dbReference>
<dbReference type="EMBL" id="SMFZ01000002">
    <property type="protein sequence ID" value="TCK21825.1"/>
    <property type="molecule type" value="Genomic_DNA"/>
</dbReference>
<reference evidence="2 3" key="1">
    <citation type="submission" date="2019-03" db="EMBL/GenBank/DDBJ databases">
        <title>Sequencing the genomes of 1000 actinobacteria strains.</title>
        <authorList>
            <person name="Klenk H.-P."/>
        </authorList>
    </citation>
    <scope>NUCLEOTIDE SEQUENCE [LARGE SCALE GENOMIC DNA]</scope>
    <source>
        <strain evidence="2 3">DSM 44969</strain>
    </source>
</reference>
<organism evidence="2 3">
    <name type="scientific">Pseudonocardia endophytica</name>
    <dbReference type="NCBI Taxonomy" id="401976"/>
    <lineage>
        <taxon>Bacteria</taxon>
        <taxon>Bacillati</taxon>
        <taxon>Actinomycetota</taxon>
        <taxon>Actinomycetes</taxon>
        <taxon>Pseudonocardiales</taxon>
        <taxon>Pseudonocardiaceae</taxon>
        <taxon>Pseudonocardia</taxon>
    </lineage>
</organism>
<evidence type="ECO:0000313" key="3">
    <source>
        <dbReference type="Proteomes" id="UP000295560"/>
    </source>
</evidence>
<name>A0A4R1HMN4_PSEEN</name>
<sequence>MTPHGSHEVLPAEVADQLEGRPGLDAREQAFPLLTADLEGFPHVALLSRTELDVTPDRQRVLAAVASRRTASNLLRTRRATLVTVGGTTAHYVKATLTGHRTDGEILGCELTPVAVLADSLGIPLDPISFRTSAQIAHVEHWDRTTALLTSLASTFGETR</sequence>
<accession>A0A4R1HMN4</accession>
<feature type="region of interest" description="Disordered" evidence="1">
    <location>
        <begin position="1"/>
        <end position="20"/>
    </location>
</feature>